<geneLocation type="plasmid" evidence="2"/>
<evidence type="ECO:0000313" key="2">
    <source>
        <dbReference type="Proteomes" id="UP000031449"/>
    </source>
</evidence>
<dbReference type="AlphaFoldDB" id="A0A0B5AT56"/>
<dbReference type="Proteomes" id="UP000031449">
    <property type="component" value="Plasmid unnamed"/>
</dbReference>
<gene>
    <name evidence="1" type="ORF">JMA_39780</name>
</gene>
<keyword evidence="2" id="KW-1185">Reference proteome</keyword>
<reference evidence="1 2" key="1">
    <citation type="submission" date="2014-08" db="EMBL/GenBank/DDBJ databases">
        <title>Complete genome of a marine bacteria Jeotgalibacillus malaysiensis.</title>
        <authorList>
            <person name="Yaakop A.S."/>
            <person name="Chan K.-G."/>
            <person name="Goh K.M."/>
        </authorList>
    </citation>
    <scope>NUCLEOTIDE SEQUENCE [LARGE SCALE GENOMIC DNA]</scope>
    <source>
        <strain evidence="1 2">D5</strain>
        <plasmid evidence="2">Plasmid</plasmid>
    </source>
</reference>
<protein>
    <submittedName>
        <fullName evidence="1">Uncharacterized protein</fullName>
    </submittedName>
</protein>
<dbReference type="HOGENOM" id="CLU_1480155_0_0_9"/>
<name>A0A0B5AT56_9BACL</name>
<keyword evidence="1" id="KW-0614">Plasmid</keyword>
<evidence type="ECO:0000313" key="1">
    <source>
        <dbReference type="EMBL" id="AJD93296.1"/>
    </source>
</evidence>
<sequence length="182" mass="21721">MHTFITNRHYTKNGYPGYYKDILNHDETLASLSYQDYSIRCISEDYWTKQICFYFRKTESDGRVTERPLKKAFPCTPEPALLEHSMYLMLKDEIGKELDYSVHSVRVNQVEKMNISFDELRYQASLHFLDNISDSVPFRLSMSELGDALTLYLYYKPMHDKGFPYEEELFDVVNQLQREYKK</sequence>
<dbReference type="EMBL" id="CP009417">
    <property type="protein sequence ID" value="AJD93296.1"/>
    <property type="molecule type" value="Genomic_DNA"/>
</dbReference>
<accession>A0A0B5AT56</accession>
<dbReference type="KEGG" id="jeo:JMA_39780"/>
<organism evidence="1 2">
    <name type="scientific">Jeotgalibacillus malaysiensis</name>
    <dbReference type="NCBI Taxonomy" id="1508404"/>
    <lineage>
        <taxon>Bacteria</taxon>
        <taxon>Bacillati</taxon>
        <taxon>Bacillota</taxon>
        <taxon>Bacilli</taxon>
        <taxon>Bacillales</taxon>
        <taxon>Caryophanaceae</taxon>
        <taxon>Jeotgalibacillus</taxon>
    </lineage>
</organism>
<proteinExistence type="predicted"/>
<dbReference type="BioCyc" id="JESP1508404:G14D9-13262-MONOMER"/>